<dbReference type="AlphaFoldDB" id="A0A0F9QF89"/>
<accession>A0A0F9QF89</accession>
<sequence>MLTDAMAGATLIAALALMVVTARHAVPPRPGLLVIQGAVAVFEVYILLT</sequence>
<gene>
    <name evidence="2" type="ORF">LCGC14_1102780</name>
</gene>
<proteinExistence type="predicted"/>
<organism evidence="2">
    <name type="scientific">marine sediment metagenome</name>
    <dbReference type="NCBI Taxonomy" id="412755"/>
    <lineage>
        <taxon>unclassified sequences</taxon>
        <taxon>metagenomes</taxon>
        <taxon>ecological metagenomes</taxon>
    </lineage>
</organism>
<feature type="transmembrane region" description="Helical" evidence="1">
    <location>
        <begin position="32"/>
        <end position="48"/>
    </location>
</feature>
<keyword evidence="1" id="KW-0472">Membrane</keyword>
<protein>
    <submittedName>
        <fullName evidence="2">Uncharacterized protein</fullName>
    </submittedName>
</protein>
<comment type="caution">
    <text evidence="2">The sequence shown here is derived from an EMBL/GenBank/DDBJ whole genome shotgun (WGS) entry which is preliminary data.</text>
</comment>
<evidence type="ECO:0000256" key="1">
    <source>
        <dbReference type="SAM" id="Phobius"/>
    </source>
</evidence>
<evidence type="ECO:0000313" key="2">
    <source>
        <dbReference type="EMBL" id="KKN03933.1"/>
    </source>
</evidence>
<name>A0A0F9QF89_9ZZZZ</name>
<keyword evidence="1" id="KW-0812">Transmembrane</keyword>
<reference evidence="2" key="1">
    <citation type="journal article" date="2015" name="Nature">
        <title>Complex archaea that bridge the gap between prokaryotes and eukaryotes.</title>
        <authorList>
            <person name="Spang A."/>
            <person name="Saw J.H."/>
            <person name="Jorgensen S.L."/>
            <person name="Zaremba-Niedzwiedzka K."/>
            <person name="Martijn J."/>
            <person name="Lind A.E."/>
            <person name="van Eijk R."/>
            <person name="Schleper C."/>
            <person name="Guy L."/>
            <person name="Ettema T.J."/>
        </authorList>
    </citation>
    <scope>NUCLEOTIDE SEQUENCE</scope>
</reference>
<keyword evidence="1" id="KW-1133">Transmembrane helix</keyword>
<dbReference type="EMBL" id="LAZR01004979">
    <property type="protein sequence ID" value="KKN03933.1"/>
    <property type="molecule type" value="Genomic_DNA"/>
</dbReference>